<evidence type="ECO:0000313" key="1">
    <source>
        <dbReference type="EMBL" id="KAH1168849.1"/>
    </source>
</evidence>
<evidence type="ECO:0000313" key="2">
    <source>
        <dbReference type="Proteomes" id="UP000827986"/>
    </source>
</evidence>
<name>A0A9D3WR86_9SAUR</name>
<sequence length="150" mass="16933">MCPSHNASSSGNGVTIWSRFPTSPFPPQKRKTLKAASRSGCTRLCMAQELTQEKIKGMFEFKKYINIHVYAHTHAYMHVHTTTPALCVHVEKQPASLGSACIPTLMLLAHSYLWLLSGAWGRLLSCVWRRGCSDLGPVLLEYKDDEWWLL</sequence>
<proteinExistence type="predicted"/>
<reference evidence="1" key="1">
    <citation type="submission" date="2021-09" db="EMBL/GenBank/DDBJ databases">
        <title>The genome of Mauremys mutica provides insights into the evolution of semi-aquatic lifestyle.</title>
        <authorList>
            <person name="Gong S."/>
            <person name="Gao Y."/>
        </authorList>
    </citation>
    <scope>NUCLEOTIDE SEQUENCE</scope>
    <source>
        <strain evidence="1">MM-2020</strain>
        <tissue evidence="1">Muscle</tissue>
    </source>
</reference>
<accession>A0A9D3WR86</accession>
<dbReference type="Proteomes" id="UP000827986">
    <property type="component" value="Unassembled WGS sequence"/>
</dbReference>
<protein>
    <submittedName>
        <fullName evidence="1">Uncharacterized protein</fullName>
    </submittedName>
</protein>
<keyword evidence="2" id="KW-1185">Reference proteome</keyword>
<gene>
    <name evidence="1" type="ORF">KIL84_013439</name>
</gene>
<comment type="caution">
    <text evidence="1">The sequence shown here is derived from an EMBL/GenBank/DDBJ whole genome shotgun (WGS) entry which is preliminary data.</text>
</comment>
<dbReference type="AlphaFoldDB" id="A0A9D3WR86"/>
<dbReference type="EMBL" id="JAHDVG010000485">
    <property type="protein sequence ID" value="KAH1168849.1"/>
    <property type="molecule type" value="Genomic_DNA"/>
</dbReference>
<organism evidence="1 2">
    <name type="scientific">Mauremys mutica</name>
    <name type="common">yellowpond turtle</name>
    <dbReference type="NCBI Taxonomy" id="74926"/>
    <lineage>
        <taxon>Eukaryota</taxon>
        <taxon>Metazoa</taxon>
        <taxon>Chordata</taxon>
        <taxon>Craniata</taxon>
        <taxon>Vertebrata</taxon>
        <taxon>Euteleostomi</taxon>
        <taxon>Archelosauria</taxon>
        <taxon>Testudinata</taxon>
        <taxon>Testudines</taxon>
        <taxon>Cryptodira</taxon>
        <taxon>Durocryptodira</taxon>
        <taxon>Testudinoidea</taxon>
        <taxon>Geoemydidae</taxon>
        <taxon>Geoemydinae</taxon>
        <taxon>Mauremys</taxon>
    </lineage>
</organism>